<accession>A0ABD5NVT2</accession>
<dbReference type="Pfam" id="PF06243">
    <property type="entry name" value="PaaB"/>
    <property type="match status" value="1"/>
</dbReference>
<dbReference type="Proteomes" id="UP001595821">
    <property type="component" value="Unassembled WGS sequence"/>
</dbReference>
<sequence length="100" mass="11425">MDEHDDTTNTENRLEPYEVFVQWERGKAHEHAEVVSASDHEMALTLAKRNIDVRSDPVSVWVVPRREITASQDDTELTPSTDRAYRNVSWYAQNTAGGSH</sequence>
<evidence type="ECO:0000313" key="2">
    <source>
        <dbReference type="Proteomes" id="UP001595821"/>
    </source>
</evidence>
<reference evidence="1 2" key="1">
    <citation type="journal article" date="2014" name="Int. J. Syst. Evol. Microbiol.">
        <title>Complete genome sequence of Corynebacterium casei LMG S-19264T (=DSM 44701T), isolated from a smear-ripened cheese.</title>
        <authorList>
            <consortium name="US DOE Joint Genome Institute (JGI-PGF)"/>
            <person name="Walter F."/>
            <person name="Albersmeier A."/>
            <person name="Kalinowski J."/>
            <person name="Ruckert C."/>
        </authorList>
    </citation>
    <scope>NUCLEOTIDE SEQUENCE [LARGE SCALE GENOMIC DNA]</scope>
    <source>
        <strain evidence="1 2">IBRC-M 10912</strain>
    </source>
</reference>
<dbReference type="GeneID" id="71855925"/>
<dbReference type="InterPro" id="IPR009359">
    <property type="entry name" value="PaaB"/>
</dbReference>
<dbReference type="AlphaFoldDB" id="A0ABD5NVT2"/>
<dbReference type="EMBL" id="JBHSDJ010000010">
    <property type="protein sequence ID" value="MFC4246073.1"/>
    <property type="molecule type" value="Genomic_DNA"/>
</dbReference>
<name>A0ABD5NVT2_9EURY</name>
<proteinExistence type="predicted"/>
<protein>
    <submittedName>
        <fullName evidence="1">1,2-phenylacetyl-CoA epoxidase subunit B</fullName>
    </submittedName>
</protein>
<dbReference type="Gene3D" id="3.10.20.520">
    <property type="entry name" value="Phenylacetic acid degradation B"/>
    <property type="match status" value="1"/>
</dbReference>
<evidence type="ECO:0000313" key="1">
    <source>
        <dbReference type="EMBL" id="MFC4246073.1"/>
    </source>
</evidence>
<dbReference type="RefSeq" id="WP_246976051.1">
    <property type="nucleotide sequence ID" value="NZ_CP095398.1"/>
</dbReference>
<dbReference type="InterPro" id="IPR038693">
    <property type="entry name" value="PaaB_sf"/>
</dbReference>
<organism evidence="1 2">
    <name type="scientific">Natribaculum luteum</name>
    <dbReference type="NCBI Taxonomy" id="1586232"/>
    <lineage>
        <taxon>Archaea</taxon>
        <taxon>Methanobacteriati</taxon>
        <taxon>Methanobacteriota</taxon>
        <taxon>Stenosarchaea group</taxon>
        <taxon>Halobacteria</taxon>
        <taxon>Halobacteriales</taxon>
        <taxon>Natrialbaceae</taxon>
        <taxon>Natribaculum</taxon>
    </lineage>
</organism>
<comment type="caution">
    <text evidence="1">The sequence shown here is derived from an EMBL/GenBank/DDBJ whole genome shotgun (WGS) entry which is preliminary data.</text>
</comment>
<gene>
    <name evidence="1" type="primary">paaB</name>
    <name evidence="1" type="ORF">ACFOZ7_03550</name>
</gene>